<evidence type="ECO:0000256" key="1">
    <source>
        <dbReference type="SAM" id="MobiDB-lite"/>
    </source>
</evidence>
<name>A0ABU6UHS5_9FABA</name>
<evidence type="ECO:0000313" key="2">
    <source>
        <dbReference type="EMBL" id="MED6160596.1"/>
    </source>
</evidence>
<dbReference type="Proteomes" id="UP001341840">
    <property type="component" value="Unassembled WGS sequence"/>
</dbReference>
<comment type="caution">
    <text evidence="2">The sequence shown here is derived from an EMBL/GenBank/DDBJ whole genome shotgun (WGS) entry which is preliminary data.</text>
</comment>
<feature type="region of interest" description="Disordered" evidence="1">
    <location>
        <begin position="141"/>
        <end position="175"/>
    </location>
</feature>
<evidence type="ECO:0000313" key="3">
    <source>
        <dbReference type="Proteomes" id="UP001341840"/>
    </source>
</evidence>
<feature type="compositionally biased region" description="Acidic residues" evidence="1">
    <location>
        <begin position="153"/>
        <end position="162"/>
    </location>
</feature>
<keyword evidence="3" id="KW-1185">Reference proteome</keyword>
<evidence type="ECO:0008006" key="4">
    <source>
        <dbReference type="Google" id="ProtNLM"/>
    </source>
</evidence>
<protein>
    <recommendedName>
        <fullName evidence="4">Transposase</fullName>
    </recommendedName>
</protein>
<accession>A0ABU6UHS5</accession>
<organism evidence="2 3">
    <name type="scientific">Stylosanthes scabra</name>
    <dbReference type="NCBI Taxonomy" id="79078"/>
    <lineage>
        <taxon>Eukaryota</taxon>
        <taxon>Viridiplantae</taxon>
        <taxon>Streptophyta</taxon>
        <taxon>Embryophyta</taxon>
        <taxon>Tracheophyta</taxon>
        <taxon>Spermatophyta</taxon>
        <taxon>Magnoliopsida</taxon>
        <taxon>eudicotyledons</taxon>
        <taxon>Gunneridae</taxon>
        <taxon>Pentapetalae</taxon>
        <taxon>rosids</taxon>
        <taxon>fabids</taxon>
        <taxon>Fabales</taxon>
        <taxon>Fabaceae</taxon>
        <taxon>Papilionoideae</taxon>
        <taxon>50 kb inversion clade</taxon>
        <taxon>dalbergioids sensu lato</taxon>
        <taxon>Dalbergieae</taxon>
        <taxon>Pterocarpus clade</taxon>
        <taxon>Stylosanthes</taxon>
    </lineage>
</organism>
<gene>
    <name evidence="2" type="ORF">PIB30_052909</name>
</gene>
<proteinExistence type="predicted"/>
<sequence>MSRRFSQIVVRVYPNGVPRERPDAVEFHSSDLVVFLMWLVETLSDLQKTVLRNMRLPEHTPMILMAYRFLAVLHDRSCPYRVSWLTNDEHVRAMFASHGRILADQVMDLYVHILDTRIATPGEGPYYPKPEVQTPMTVDPVDVEPPHVHTGETEFDGEDLGDSDGGSSGSGDDEFVGNTSIGTRFLLPALLPVPDLSTVDSHFHTLDLDAMEEDQLIDIGGGSDDYNLDGGRVTSWAQGLLSGGGSHGREELHHPEGCRVQGVGIQQEVRKFAGPHACLAPRMSTDNTVIAGYIMHIIKRNWSIELRF</sequence>
<dbReference type="EMBL" id="JASCZI010121217">
    <property type="protein sequence ID" value="MED6160596.1"/>
    <property type="molecule type" value="Genomic_DNA"/>
</dbReference>
<reference evidence="2 3" key="1">
    <citation type="journal article" date="2023" name="Plants (Basel)">
        <title>Bridging the Gap: Combining Genomics and Transcriptomics Approaches to Understand Stylosanthes scabra, an Orphan Legume from the Brazilian Caatinga.</title>
        <authorList>
            <person name="Ferreira-Neto J.R.C."/>
            <person name="da Silva M.D."/>
            <person name="Binneck E."/>
            <person name="de Melo N.F."/>
            <person name="da Silva R.H."/>
            <person name="de Melo A.L.T.M."/>
            <person name="Pandolfi V."/>
            <person name="Bustamante F.O."/>
            <person name="Brasileiro-Vidal A.C."/>
            <person name="Benko-Iseppon A.M."/>
        </authorList>
    </citation>
    <scope>NUCLEOTIDE SEQUENCE [LARGE SCALE GENOMIC DNA]</scope>
    <source>
        <tissue evidence="2">Leaves</tissue>
    </source>
</reference>